<dbReference type="PIRSF" id="PIRSF021441">
    <property type="entry name" value="DUF1453"/>
    <property type="match status" value="1"/>
</dbReference>
<name>A0ABU5CPF2_9BACI</name>
<dbReference type="PANTHER" id="PTHR39164:SF1">
    <property type="entry name" value="PROTEIN CCDC"/>
    <property type="match status" value="1"/>
</dbReference>
<keyword evidence="3" id="KW-1185">Reference proteome</keyword>
<keyword evidence="1" id="KW-0812">Transmembrane</keyword>
<evidence type="ECO:0000256" key="1">
    <source>
        <dbReference type="SAM" id="Phobius"/>
    </source>
</evidence>
<dbReference type="RefSeq" id="WP_320378983.1">
    <property type="nucleotide sequence ID" value="NZ_JAWDIQ010000001.1"/>
</dbReference>
<organism evidence="2 3">
    <name type="scientific">Paracerasibacillus soli</name>
    <dbReference type="NCBI Taxonomy" id="480284"/>
    <lineage>
        <taxon>Bacteria</taxon>
        <taxon>Bacillati</taxon>
        <taxon>Bacillota</taxon>
        <taxon>Bacilli</taxon>
        <taxon>Bacillales</taxon>
        <taxon>Bacillaceae</taxon>
        <taxon>Paracerasibacillus</taxon>
    </lineage>
</organism>
<feature type="transmembrane region" description="Helical" evidence="1">
    <location>
        <begin position="35"/>
        <end position="51"/>
    </location>
</feature>
<proteinExistence type="predicted"/>
<evidence type="ECO:0000313" key="2">
    <source>
        <dbReference type="EMBL" id="MDY0408232.1"/>
    </source>
</evidence>
<accession>A0ABU5CPF2</accession>
<dbReference type="Pfam" id="PF07301">
    <property type="entry name" value="DUF1453"/>
    <property type="match status" value="1"/>
</dbReference>
<comment type="caution">
    <text evidence="2">The sequence shown here is derived from an EMBL/GenBank/DDBJ whole genome shotgun (WGS) entry which is preliminary data.</text>
</comment>
<keyword evidence="1" id="KW-0472">Membrane</keyword>
<dbReference type="InterPro" id="IPR031306">
    <property type="entry name" value="CcdC"/>
</dbReference>
<gene>
    <name evidence="2" type="ORF">RWD45_06195</name>
</gene>
<dbReference type="EMBL" id="JAWDIQ010000001">
    <property type="protein sequence ID" value="MDY0408232.1"/>
    <property type="molecule type" value="Genomic_DNA"/>
</dbReference>
<feature type="transmembrane region" description="Helical" evidence="1">
    <location>
        <begin position="6"/>
        <end position="23"/>
    </location>
</feature>
<feature type="transmembrane region" description="Helical" evidence="1">
    <location>
        <begin position="96"/>
        <end position="114"/>
    </location>
</feature>
<protein>
    <submittedName>
        <fullName evidence="2">Cytochrome c biogenesis protein CcdC</fullName>
    </submittedName>
</protein>
<reference evidence="2 3" key="1">
    <citation type="submission" date="2023-10" db="EMBL/GenBank/DDBJ databases">
        <title>Virgibacillus soli CC-YMP-6 genome.</title>
        <authorList>
            <person name="Miliotis G."/>
            <person name="Sengupta P."/>
            <person name="Hameed A."/>
            <person name="Chuvochina M."/>
            <person name="Mcdonagh F."/>
            <person name="Simpson A.C."/>
            <person name="Singh N.K."/>
            <person name="Rekha P.D."/>
            <person name="Raman K."/>
            <person name="Hugenholtz P."/>
            <person name="Venkateswaran K."/>
        </authorList>
    </citation>
    <scope>NUCLEOTIDE SEQUENCE [LARGE SCALE GENOMIC DNA]</scope>
    <source>
        <strain evidence="2 3">CC-YMP-6</strain>
    </source>
</reference>
<dbReference type="InterPro" id="IPR058247">
    <property type="entry name" value="DUF1453"/>
</dbReference>
<feature type="transmembrane region" description="Helical" evidence="1">
    <location>
        <begin position="57"/>
        <end position="76"/>
    </location>
</feature>
<dbReference type="Proteomes" id="UP001275315">
    <property type="component" value="Unassembled WGS sequence"/>
</dbReference>
<sequence>MFWIIASTVVATCMAVLMIFVRLKMAKKPTTVKKIILPPIFMSTGAFMFLFPEFHLTIEEVLEALILGGVFSIFLIKTSKFEIKGSDIYLIPSKSFIFILIGLLVVRMGIKVIIGSQISLGATSGMFFLLAFAMIVSWRLAMLRKFKKVERELKHRMLLR</sequence>
<keyword evidence="1" id="KW-1133">Transmembrane helix</keyword>
<feature type="transmembrane region" description="Helical" evidence="1">
    <location>
        <begin position="120"/>
        <end position="141"/>
    </location>
</feature>
<evidence type="ECO:0000313" key="3">
    <source>
        <dbReference type="Proteomes" id="UP001275315"/>
    </source>
</evidence>
<dbReference type="PANTHER" id="PTHR39164">
    <property type="entry name" value="PROTEIN CCDC"/>
    <property type="match status" value="1"/>
</dbReference>